<dbReference type="Pfam" id="PF10384">
    <property type="entry name" value="Scm3"/>
    <property type="match status" value="1"/>
</dbReference>
<feature type="region of interest" description="Disordered" evidence="1">
    <location>
        <begin position="1003"/>
        <end position="1026"/>
    </location>
</feature>
<dbReference type="InterPro" id="IPR018465">
    <property type="entry name" value="Scm3/HJURP"/>
</dbReference>
<feature type="compositionally biased region" description="Polar residues" evidence="1">
    <location>
        <begin position="607"/>
        <end position="616"/>
    </location>
</feature>
<evidence type="ECO:0000256" key="1">
    <source>
        <dbReference type="SAM" id="MobiDB-lite"/>
    </source>
</evidence>
<feature type="region of interest" description="Disordered" evidence="1">
    <location>
        <begin position="698"/>
        <end position="802"/>
    </location>
</feature>
<feature type="region of interest" description="Disordered" evidence="1">
    <location>
        <begin position="850"/>
        <end position="929"/>
    </location>
</feature>
<feature type="compositionally biased region" description="Low complexity" evidence="1">
    <location>
        <begin position="635"/>
        <end position="657"/>
    </location>
</feature>
<organism evidence="2 3">
    <name type="scientific">Cryptococcus depauperatus CBS 7841</name>
    <dbReference type="NCBI Taxonomy" id="1295531"/>
    <lineage>
        <taxon>Eukaryota</taxon>
        <taxon>Fungi</taxon>
        <taxon>Dikarya</taxon>
        <taxon>Basidiomycota</taxon>
        <taxon>Agaricomycotina</taxon>
        <taxon>Tremellomycetes</taxon>
        <taxon>Tremellales</taxon>
        <taxon>Cryptococcaceae</taxon>
        <taxon>Cryptococcus</taxon>
    </lineage>
</organism>
<proteinExistence type="predicted"/>
<feature type="compositionally biased region" description="Polar residues" evidence="1">
    <location>
        <begin position="956"/>
        <end position="965"/>
    </location>
</feature>
<dbReference type="AlphaFoldDB" id="A0A1E3IKJ3"/>
<dbReference type="GO" id="GO:0005634">
    <property type="term" value="C:nucleus"/>
    <property type="evidence" value="ECO:0007669"/>
    <property type="project" value="InterPro"/>
</dbReference>
<dbReference type="GO" id="GO:0042393">
    <property type="term" value="F:histone binding"/>
    <property type="evidence" value="ECO:0007669"/>
    <property type="project" value="InterPro"/>
</dbReference>
<reference evidence="2" key="3">
    <citation type="submission" date="2024-01" db="EMBL/GenBank/DDBJ databases">
        <authorList>
            <person name="Coelho M.A."/>
            <person name="David-Palma M."/>
            <person name="Shea T."/>
            <person name="Sun S."/>
            <person name="Cuomo C.A."/>
            <person name="Heitman J."/>
        </authorList>
    </citation>
    <scope>NUCLEOTIDE SEQUENCE</scope>
    <source>
        <strain evidence="2">CBS 7841</strain>
    </source>
</reference>
<feature type="region of interest" description="Disordered" evidence="1">
    <location>
        <begin position="352"/>
        <end position="382"/>
    </location>
</feature>
<feature type="compositionally biased region" description="Polar residues" evidence="1">
    <location>
        <begin position="905"/>
        <end position="921"/>
    </location>
</feature>
<reference evidence="2" key="2">
    <citation type="journal article" date="2022" name="Elife">
        <title>Obligate sexual reproduction of a homothallic fungus closely related to the Cryptococcus pathogenic species complex.</title>
        <authorList>
            <person name="Passer A.R."/>
            <person name="Clancey S.A."/>
            <person name="Shea T."/>
            <person name="David-Palma M."/>
            <person name="Averette A.F."/>
            <person name="Boekhout T."/>
            <person name="Porcel B.M."/>
            <person name="Nowrousian M."/>
            <person name="Cuomo C.A."/>
            <person name="Sun S."/>
            <person name="Heitman J."/>
            <person name="Coelho M.A."/>
        </authorList>
    </citation>
    <scope>NUCLEOTIDE SEQUENCE</scope>
    <source>
        <strain evidence="2">CBS 7841</strain>
    </source>
</reference>
<feature type="compositionally biased region" description="Low complexity" evidence="1">
    <location>
        <begin position="761"/>
        <end position="774"/>
    </location>
</feature>
<feature type="compositionally biased region" description="Polar residues" evidence="1">
    <location>
        <begin position="719"/>
        <end position="730"/>
    </location>
</feature>
<dbReference type="PANTHER" id="PTHR15992:SF5">
    <property type="entry name" value="HOLLIDAY JUNCTION RECOGNITION PROTEIN"/>
    <property type="match status" value="1"/>
</dbReference>
<dbReference type="VEuPathDB" id="FungiDB:L203_02445"/>
<dbReference type="OrthoDB" id="2420608at2759"/>
<dbReference type="PANTHER" id="PTHR15992">
    <property type="entry name" value="HOLLIDAY JUNCTION RECOGNITION PROTEIN"/>
    <property type="match status" value="1"/>
</dbReference>
<feature type="region of interest" description="Disordered" evidence="1">
    <location>
        <begin position="197"/>
        <end position="229"/>
    </location>
</feature>
<feature type="compositionally biased region" description="Polar residues" evidence="1">
    <location>
        <begin position="361"/>
        <end position="372"/>
    </location>
</feature>
<dbReference type="Gene3D" id="1.10.20.10">
    <property type="entry name" value="Histone, subunit A"/>
    <property type="match status" value="1"/>
</dbReference>
<protein>
    <submittedName>
        <fullName evidence="2">Uncharacterized protein</fullName>
    </submittedName>
</protein>
<dbReference type="GeneID" id="91085305"/>
<sequence>MFVPVTPVAGPSRSSYTNASFSSPVFRHGSVFSCSSSLIHPSSYSTPTPFQNGNVRIRSASVFSREQWKKEEFSRKRQESREKLKTSWDLLFEKYKNVEDDDEIDLRTGEIVKDRGRLRSIQPRPFGKNVGLVSDDEGSVEDGLDMCEFDSDEDELGGWGNKSGLDPQEPEWELIEPTSRPWTKEDEQDFEEFLKAEENSRVQFSPDEGDEGRNRHGPRESAYSEMGDSQCWRDISPRSRGTRFLSLPTLNGLFSSNQESSEDELGTISNNKEDVVRCAPVHKRLPKALPEIVCPRVKRTQRPSRVMEVVIPSRSRSKSCSASCRPPVKQIQSVPKSASAINLLSDLFTPPPQEPFETPRATAQNASKSVYSNGKGKQRMLGERPREGTIGLASLRLDDAKYFKEVLLKRNGDTFKCDTCQQYGGVRRENAHLCKGRTGMCMFELEEVDVSHISNNIAKDRQLRTFSESPDHSQIKDTLVVNGFRIRKCRSCRDAGGERSENASKCKGKNSEKRCPFIDKQKSTKASAGVYERHTDKPVADDTNSDVEFILSTHTSHSKVTILHQKSQASIHEAETKVSAINSTLRRASNASDSNERHDLVRKGPSVSKSQKNQNPLGKRKSVVVAALPSPPPTSSITPSSPTVDDILSVSPELSLPPSSPPPHDLFSPASRTRSKPIPSPSVSVNDCAAPALHVSRVDPPGRIIHPVYHPTPPPSTDGCRSSSLSSDNPMVSLPRKSALRRPSEFSNPRPPSSVKRIRFSMVPHSPVQSPSPSEGDESEDELDLLGKSKTSSATTPCYKYERSSSPLRNEWNVRAADLGIKLGIEHTGRLPIAMVKNLVPSMGSLRPTLGSSSLSASKFALPSPPLSDVSRQRSLSSIKTTPREASRKPSSSLMLPPPVPYSKIRSTPRLSTPRINTSESPAPCPPPIVFKSLPSPVVHARARSRSASTAPAFETNPSTPQTRSRGLPDPRQLATTPSRKSSRALRNLQRVAKEIGDNAGLEWGLDEEADDGGRMWREGSVAAYR</sequence>
<evidence type="ECO:0000313" key="2">
    <source>
        <dbReference type="EMBL" id="WVN85934.1"/>
    </source>
</evidence>
<feature type="compositionally biased region" description="Acidic residues" evidence="1">
    <location>
        <begin position="775"/>
        <end position="784"/>
    </location>
</feature>
<dbReference type="InterPro" id="IPR009072">
    <property type="entry name" value="Histone-fold"/>
</dbReference>
<keyword evidence="3" id="KW-1185">Reference proteome</keyword>
<feature type="region of interest" description="Disordered" evidence="1">
    <location>
        <begin position="942"/>
        <end position="987"/>
    </location>
</feature>
<dbReference type="Proteomes" id="UP000094043">
    <property type="component" value="Chromosome 1"/>
</dbReference>
<name>A0A1E3IKJ3_9TREE</name>
<dbReference type="GO" id="GO:0046982">
    <property type="term" value="F:protein heterodimerization activity"/>
    <property type="evidence" value="ECO:0007669"/>
    <property type="project" value="InterPro"/>
</dbReference>
<feature type="region of interest" description="Disordered" evidence="1">
    <location>
        <begin position="586"/>
        <end position="686"/>
    </location>
</feature>
<evidence type="ECO:0000313" key="3">
    <source>
        <dbReference type="Proteomes" id="UP000094043"/>
    </source>
</evidence>
<dbReference type="RefSeq" id="XP_066066634.1">
    <property type="nucleotide sequence ID" value="XM_066210537.1"/>
</dbReference>
<gene>
    <name evidence="2" type="ORF">L203_101091</name>
</gene>
<dbReference type="EMBL" id="CP143784">
    <property type="protein sequence ID" value="WVN85934.1"/>
    <property type="molecule type" value="Genomic_DNA"/>
</dbReference>
<accession>A0A1E3IKJ3</accession>
<dbReference type="KEGG" id="cdep:91085305"/>
<reference evidence="2" key="1">
    <citation type="submission" date="2016-06" db="EMBL/GenBank/DDBJ databases">
        <authorList>
            <person name="Cuomo C."/>
            <person name="Litvintseva A."/>
            <person name="Heitman J."/>
            <person name="Chen Y."/>
            <person name="Sun S."/>
            <person name="Springer D."/>
            <person name="Dromer F."/>
            <person name="Young S."/>
            <person name="Zeng Q."/>
            <person name="Chapman S."/>
            <person name="Gujja S."/>
            <person name="Saif S."/>
            <person name="Birren B."/>
        </authorList>
    </citation>
    <scope>NUCLEOTIDE SEQUENCE</scope>
    <source>
        <strain evidence="2">CBS 7841</strain>
    </source>
</reference>